<feature type="transmembrane region" description="Helical" evidence="5">
    <location>
        <begin position="305"/>
        <end position="329"/>
    </location>
</feature>
<feature type="transmembrane region" description="Helical" evidence="5">
    <location>
        <begin position="273"/>
        <end position="293"/>
    </location>
</feature>
<dbReference type="PANTHER" id="PTHR46709">
    <property type="entry name" value="PROTEIN CBG23488-RELATED"/>
    <property type="match status" value="1"/>
</dbReference>
<proteinExistence type="predicted"/>
<keyword evidence="8" id="KW-1185">Reference proteome</keyword>
<comment type="subcellular location">
    <subcellularLocation>
        <location evidence="1">Membrane</location>
    </subcellularLocation>
</comment>
<evidence type="ECO:0000313" key="7">
    <source>
        <dbReference type="EMBL" id="CAJ0590122.1"/>
    </source>
</evidence>
<name>A0AA36GDJ9_CYLNA</name>
<dbReference type="EMBL" id="CATQJL010000001">
    <property type="protein sequence ID" value="CAJ0590122.1"/>
    <property type="molecule type" value="Genomic_DNA"/>
</dbReference>
<evidence type="ECO:0000256" key="3">
    <source>
        <dbReference type="ARBA" id="ARBA00022989"/>
    </source>
</evidence>
<protein>
    <recommendedName>
        <fullName evidence="6">G-protein coupled receptors family 1 profile domain-containing protein</fullName>
    </recommendedName>
</protein>
<dbReference type="AlphaFoldDB" id="A0AA36GDJ9"/>
<dbReference type="Pfam" id="PF00001">
    <property type="entry name" value="7tm_1"/>
    <property type="match status" value="1"/>
</dbReference>
<evidence type="ECO:0000256" key="4">
    <source>
        <dbReference type="ARBA" id="ARBA00023136"/>
    </source>
</evidence>
<dbReference type="PROSITE" id="PS50262">
    <property type="entry name" value="G_PROTEIN_RECEP_F1_2"/>
    <property type="match status" value="1"/>
</dbReference>
<feature type="domain" description="G-protein coupled receptors family 1 profile" evidence="6">
    <location>
        <begin position="44"/>
        <end position="330"/>
    </location>
</feature>
<feature type="transmembrane region" description="Helical" evidence="5">
    <location>
        <begin position="63"/>
        <end position="84"/>
    </location>
</feature>
<accession>A0AA36GDJ9</accession>
<evidence type="ECO:0000256" key="5">
    <source>
        <dbReference type="SAM" id="Phobius"/>
    </source>
</evidence>
<dbReference type="Gene3D" id="1.20.1070.10">
    <property type="entry name" value="Rhodopsin 7-helix transmembrane proteins"/>
    <property type="match status" value="1"/>
</dbReference>
<evidence type="ECO:0000256" key="2">
    <source>
        <dbReference type="ARBA" id="ARBA00022692"/>
    </source>
</evidence>
<evidence type="ECO:0000313" key="8">
    <source>
        <dbReference type="Proteomes" id="UP001176961"/>
    </source>
</evidence>
<dbReference type="InterPro" id="IPR017452">
    <property type="entry name" value="GPCR_Rhodpsn_7TM"/>
</dbReference>
<dbReference type="GO" id="GO:0016020">
    <property type="term" value="C:membrane"/>
    <property type="evidence" value="ECO:0007669"/>
    <property type="project" value="UniProtKB-SubCell"/>
</dbReference>
<dbReference type="CDD" id="cd14978">
    <property type="entry name" value="7tmA_FMRFamide_R-like"/>
    <property type="match status" value="1"/>
</dbReference>
<evidence type="ECO:0000259" key="6">
    <source>
        <dbReference type="PROSITE" id="PS50262"/>
    </source>
</evidence>
<dbReference type="Proteomes" id="UP001176961">
    <property type="component" value="Unassembled WGS sequence"/>
</dbReference>
<dbReference type="InterPro" id="IPR000276">
    <property type="entry name" value="GPCR_Rhodpsn"/>
</dbReference>
<feature type="transmembrane region" description="Helical" evidence="5">
    <location>
        <begin position="104"/>
        <end position="133"/>
    </location>
</feature>
<evidence type="ECO:0000256" key="1">
    <source>
        <dbReference type="ARBA" id="ARBA00004370"/>
    </source>
</evidence>
<organism evidence="7 8">
    <name type="scientific">Cylicocyclus nassatus</name>
    <name type="common">Nematode worm</name>
    <dbReference type="NCBI Taxonomy" id="53992"/>
    <lineage>
        <taxon>Eukaryota</taxon>
        <taxon>Metazoa</taxon>
        <taxon>Ecdysozoa</taxon>
        <taxon>Nematoda</taxon>
        <taxon>Chromadorea</taxon>
        <taxon>Rhabditida</taxon>
        <taxon>Rhabditina</taxon>
        <taxon>Rhabditomorpha</taxon>
        <taxon>Strongyloidea</taxon>
        <taxon>Strongylidae</taxon>
        <taxon>Cylicocyclus</taxon>
    </lineage>
</organism>
<dbReference type="SUPFAM" id="SSF81321">
    <property type="entry name" value="Family A G protein-coupled receptor-like"/>
    <property type="match status" value="1"/>
</dbReference>
<keyword evidence="4 5" id="KW-0472">Membrane</keyword>
<gene>
    <name evidence="7" type="ORF">CYNAS_LOCUS2105</name>
</gene>
<dbReference type="GO" id="GO:0004930">
    <property type="term" value="F:G protein-coupled receptor activity"/>
    <property type="evidence" value="ECO:0007669"/>
    <property type="project" value="InterPro"/>
</dbReference>
<sequence length="465" mass="53868">MELFRANDSFTRSCGLQMAANADGLRFIIDGVIGNVVASISVIFNILLFYVFSTSRRLRRQNYANPVLLALFDVFTSICYVLLLPLQVISYRYDVRTMIGRWIGYVRIVHCIQHVCVTICNFLLVVASIERLFANYPEGKQKTVLVFLVKRKVGKIMAIILIAIFMKGTLLFETTIEHLPYCEEFDRYVPVLASNPGTFVAILYWGRKISTVIVPFIILIYCNYRIVRQLRMKHRENQEQSIKKRSIRGNLTKSSIRHYYREKRGVRTATKTLVLVVGCYLLSNHVSIILGFWEYLAPSEIKQYYYEYLIVSDVASLLTVFGCLMRLPIYCVSDVRIRKAVGRALFRCRVRTIPTEVRQRQLDKWSIVVVSNSLRSNLTGMNNLFASQEWLPGRSKRARDELALLLQNRRKILVDMTFKLAADSKEEEHSHGDNNTREVWLTDILEEDSLPDRRNSQFRSLLANV</sequence>
<reference evidence="7" key="1">
    <citation type="submission" date="2023-07" db="EMBL/GenBank/DDBJ databases">
        <authorList>
            <consortium name="CYATHOMIX"/>
        </authorList>
    </citation>
    <scope>NUCLEOTIDE SEQUENCE</scope>
    <source>
        <strain evidence="7">N/A</strain>
    </source>
</reference>
<feature type="transmembrane region" description="Helical" evidence="5">
    <location>
        <begin position="153"/>
        <end position="172"/>
    </location>
</feature>
<keyword evidence="2 5" id="KW-0812">Transmembrane</keyword>
<feature type="transmembrane region" description="Helical" evidence="5">
    <location>
        <begin position="27"/>
        <end position="51"/>
    </location>
</feature>
<comment type="caution">
    <text evidence="7">The sequence shown here is derived from an EMBL/GenBank/DDBJ whole genome shotgun (WGS) entry which is preliminary data.</text>
</comment>
<feature type="transmembrane region" description="Helical" evidence="5">
    <location>
        <begin position="209"/>
        <end position="227"/>
    </location>
</feature>
<keyword evidence="3 5" id="KW-1133">Transmembrane helix</keyword>